<reference evidence="7" key="1">
    <citation type="submission" date="2016-11" db="EMBL/GenBank/DDBJ databases">
        <title>Trade-off between light-utilization and light-protection in marine flavobacteria.</title>
        <authorList>
            <person name="Kumagai Y."/>
            <person name="Yoshizawa S."/>
            <person name="Kogure K."/>
        </authorList>
    </citation>
    <scope>NUCLEOTIDE SEQUENCE [LARGE SCALE GENOMIC DNA]</scope>
    <source>
        <strain evidence="7">SG-18</strain>
    </source>
</reference>
<dbReference type="PANTHER" id="PTHR43280">
    <property type="entry name" value="ARAC-FAMILY TRANSCRIPTIONAL REGULATOR"/>
    <property type="match status" value="1"/>
</dbReference>
<dbReference type="EMBL" id="MQVX01000001">
    <property type="protein sequence ID" value="PQJ16141.1"/>
    <property type="molecule type" value="Genomic_DNA"/>
</dbReference>
<evidence type="ECO:0000313" key="6">
    <source>
        <dbReference type="EMBL" id="PQJ16141.1"/>
    </source>
</evidence>
<feature type="domain" description="HTH araC/xylS-type" evidence="5">
    <location>
        <begin position="432"/>
        <end position="541"/>
    </location>
</feature>
<evidence type="ECO:0000313" key="7">
    <source>
        <dbReference type="Proteomes" id="UP000239366"/>
    </source>
</evidence>
<keyword evidence="7" id="KW-1185">Reference proteome</keyword>
<organism evidence="6 7">
    <name type="scientific">Aureicoccus marinus</name>
    <dbReference type="NCBI Taxonomy" id="754435"/>
    <lineage>
        <taxon>Bacteria</taxon>
        <taxon>Pseudomonadati</taxon>
        <taxon>Bacteroidota</taxon>
        <taxon>Flavobacteriia</taxon>
        <taxon>Flavobacteriales</taxon>
        <taxon>Flavobacteriaceae</taxon>
        <taxon>Aureicoccus</taxon>
    </lineage>
</organism>
<dbReference type="InterPro" id="IPR009057">
    <property type="entry name" value="Homeodomain-like_sf"/>
</dbReference>
<evidence type="ECO:0000259" key="5">
    <source>
        <dbReference type="PROSITE" id="PS01124"/>
    </source>
</evidence>
<proteinExistence type="predicted"/>
<keyword evidence="4" id="KW-0812">Transmembrane</keyword>
<dbReference type="Pfam" id="PF12833">
    <property type="entry name" value="HTH_18"/>
    <property type="match status" value="1"/>
</dbReference>
<keyword evidence="3" id="KW-0804">Transcription</keyword>
<gene>
    <name evidence="6" type="ORF">BST99_10750</name>
</gene>
<dbReference type="Gene3D" id="1.10.10.60">
    <property type="entry name" value="Homeodomain-like"/>
    <property type="match status" value="2"/>
</dbReference>
<accession>A0A2S7T976</accession>
<evidence type="ECO:0000256" key="3">
    <source>
        <dbReference type="ARBA" id="ARBA00023163"/>
    </source>
</evidence>
<name>A0A2S7T976_9FLAO</name>
<keyword evidence="1" id="KW-0805">Transcription regulation</keyword>
<dbReference type="SUPFAM" id="SSF48452">
    <property type="entry name" value="TPR-like"/>
    <property type="match status" value="1"/>
</dbReference>
<dbReference type="InterPro" id="IPR018060">
    <property type="entry name" value="HTH_AraC"/>
</dbReference>
<dbReference type="SUPFAM" id="SSF47413">
    <property type="entry name" value="lambda repressor-like DNA-binding domains"/>
    <property type="match status" value="1"/>
</dbReference>
<dbReference type="AlphaFoldDB" id="A0A2S7T976"/>
<evidence type="ECO:0000256" key="1">
    <source>
        <dbReference type="ARBA" id="ARBA00023015"/>
    </source>
</evidence>
<dbReference type="Proteomes" id="UP000239366">
    <property type="component" value="Unassembled WGS sequence"/>
</dbReference>
<sequence>MNFPIYKISNCFSTTVVLVCFLIQSLAYTQKNNEIKISDLKNLSFEELTNLELSADIQSDVEWLHSILDYHIWKAKQESNEYELLSVYDWRIWSEPLDRAKLYSDSAIRLTYKLEDPIARAESLISFGTYLYLQDEASNAFKTVITSYYLSDSIEFREGVVNSLNIISGIQREYGQEFKALGSQLKSLEILESNSREFENYKETLLYTLDATSKCHLNVGEIESALAYAYRGKKLAKELQIKSFLNSYDVIIGQAFYYNQSYKNAIEILSNIDSQNNALTLSDIYFYIGSSELKMNNNSKAISYFEKVDSILITKNYPLIDNVEILYQELLNNAIDKNEKDNEKQYLRRLIYYDSLKKRIDLEVEKISLIDFQLMKDREIPSSNAPLVEIVILIAICLVLFILIKRRSSLIEKHIVPKKRSISNQIPQTIKNRLLLELKDWEAQKGFLNQDISQVELANKLGTNSSYLSRLINETFNISYSKYIKDLRIEYMVNDLNINHKQLRKKSMIQLAEMYGFKSQDSFVRAYKERTGLTPSAFLKNKKSI</sequence>
<evidence type="ECO:0000256" key="2">
    <source>
        <dbReference type="ARBA" id="ARBA00023125"/>
    </source>
</evidence>
<dbReference type="OrthoDB" id="5295174at2"/>
<dbReference type="GO" id="GO:0003700">
    <property type="term" value="F:DNA-binding transcription factor activity"/>
    <property type="evidence" value="ECO:0007669"/>
    <property type="project" value="InterPro"/>
</dbReference>
<protein>
    <recommendedName>
        <fullName evidence="5">HTH araC/xylS-type domain-containing protein</fullName>
    </recommendedName>
</protein>
<dbReference type="InterPro" id="IPR010982">
    <property type="entry name" value="Lambda_DNA-bd_dom_sf"/>
</dbReference>
<dbReference type="PANTHER" id="PTHR43280:SF2">
    <property type="entry name" value="HTH-TYPE TRANSCRIPTIONAL REGULATOR EXSA"/>
    <property type="match status" value="1"/>
</dbReference>
<dbReference type="Gene3D" id="1.25.40.10">
    <property type="entry name" value="Tetratricopeptide repeat domain"/>
    <property type="match status" value="1"/>
</dbReference>
<keyword evidence="4" id="KW-1133">Transmembrane helix</keyword>
<dbReference type="SMART" id="SM00342">
    <property type="entry name" value="HTH_ARAC"/>
    <property type="match status" value="1"/>
</dbReference>
<dbReference type="PROSITE" id="PS01124">
    <property type="entry name" value="HTH_ARAC_FAMILY_2"/>
    <property type="match status" value="1"/>
</dbReference>
<comment type="caution">
    <text evidence="6">The sequence shown here is derived from an EMBL/GenBank/DDBJ whole genome shotgun (WGS) entry which is preliminary data.</text>
</comment>
<dbReference type="GO" id="GO:0043565">
    <property type="term" value="F:sequence-specific DNA binding"/>
    <property type="evidence" value="ECO:0007669"/>
    <property type="project" value="InterPro"/>
</dbReference>
<keyword evidence="4" id="KW-0472">Membrane</keyword>
<dbReference type="InterPro" id="IPR011990">
    <property type="entry name" value="TPR-like_helical_dom_sf"/>
</dbReference>
<keyword evidence="2" id="KW-0238">DNA-binding</keyword>
<feature type="transmembrane region" description="Helical" evidence="4">
    <location>
        <begin position="385"/>
        <end position="404"/>
    </location>
</feature>
<dbReference type="SUPFAM" id="SSF46689">
    <property type="entry name" value="Homeodomain-like"/>
    <property type="match status" value="1"/>
</dbReference>
<evidence type="ECO:0000256" key="4">
    <source>
        <dbReference type="SAM" id="Phobius"/>
    </source>
</evidence>